<organism evidence="2 3">
    <name type="scientific">Meganyctiphanes norvegica</name>
    <name type="common">Northern krill</name>
    <name type="synonym">Thysanopoda norvegica</name>
    <dbReference type="NCBI Taxonomy" id="48144"/>
    <lineage>
        <taxon>Eukaryota</taxon>
        <taxon>Metazoa</taxon>
        <taxon>Ecdysozoa</taxon>
        <taxon>Arthropoda</taxon>
        <taxon>Crustacea</taxon>
        <taxon>Multicrustacea</taxon>
        <taxon>Malacostraca</taxon>
        <taxon>Eumalacostraca</taxon>
        <taxon>Eucarida</taxon>
        <taxon>Euphausiacea</taxon>
        <taxon>Euphausiidae</taxon>
        <taxon>Meganyctiphanes</taxon>
    </lineage>
</organism>
<evidence type="ECO:0000313" key="3">
    <source>
        <dbReference type="Proteomes" id="UP001497623"/>
    </source>
</evidence>
<evidence type="ECO:0000259" key="1">
    <source>
        <dbReference type="PROSITE" id="PS50041"/>
    </source>
</evidence>
<dbReference type="EMBL" id="CAXKWB010014489">
    <property type="protein sequence ID" value="CAL4110811.1"/>
    <property type="molecule type" value="Genomic_DNA"/>
</dbReference>
<dbReference type="Gene3D" id="3.10.100.10">
    <property type="entry name" value="Mannose-Binding Protein A, subunit A"/>
    <property type="match status" value="1"/>
</dbReference>
<keyword evidence="3" id="KW-1185">Reference proteome</keyword>
<dbReference type="AlphaFoldDB" id="A0AAV2R1V3"/>
<comment type="caution">
    <text evidence="2">The sequence shown here is derived from an EMBL/GenBank/DDBJ whole genome shotgun (WGS) entry which is preliminary data.</text>
</comment>
<protein>
    <recommendedName>
        <fullName evidence="1">C-type lectin domain-containing protein</fullName>
    </recommendedName>
</protein>
<feature type="domain" description="C-type lectin" evidence="1">
    <location>
        <begin position="107"/>
        <end position="226"/>
    </location>
</feature>
<dbReference type="Pfam" id="PF00059">
    <property type="entry name" value="Lectin_C"/>
    <property type="match status" value="1"/>
</dbReference>
<dbReference type="InterPro" id="IPR001304">
    <property type="entry name" value="C-type_lectin-like"/>
</dbReference>
<reference evidence="2 3" key="1">
    <citation type="submission" date="2024-05" db="EMBL/GenBank/DDBJ databases">
        <authorList>
            <person name="Wallberg A."/>
        </authorList>
    </citation>
    <scope>NUCLEOTIDE SEQUENCE [LARGE SCALE GENOMIC DNA]</scope>
</reference>
<accession>A0AAV2R1V3</accession>
<sequence length="240" mass="27302">MALSNGSPLWWPERPGTQVTTSYCLGLIVWESLRNSNPDKPYSTYECHEWQYPLCERLIQETNIVKNPIVTTLETMNKKRIESDRNLLNSIIMNNEGLGSCPGGFFMSSECFVPITDSGRTWTDAAAKCQAQNMKLAEPSNKVAVALRTLLLNRYGTGHFWMNAKANGSHFIWQHSNTVLSTANPLWWPGEPKIRQLTTNYCMALLTGDSTWKKNPDNPYGPWKCSSSYYTLCELEKENF</sequence>
<dbReference type="Proteomes" id="UP001497623">
    <property type="component" value="Unassembled WGS sequence"/>
</dbReference>
<dbReference type="InterPro" id="IPR016187">
    <property type="entry name" value="CTDL_fold"/>
</dbReference>
<name>A0AAV2R1V3_MEGNR</name>
<dbReference type="SMART" id="SM00034">
    <property type="entry name" value="CLECT"/>
    <property type="match status" value="1"/>
</dbReference>
<dbReference type="PROSITE" id="PS50041">
    <property type="entry name" value="C_TYPE_LECTIN_2"/>
    <property type="match status" value="1"/>
</dbReference>
<proteinExistence type="predicted"/>
<evidence type="ECO:0000313" key="2">
    <source>
        <dbReference type="EMBL" id="CAL4110811.1"/>
    </source>
</evidence>
<dbReference type="CDD" id="cd00037">
    <property type="entry name" value="CLECT"/>
    <property type="match status" value="1"/>
</dbReference>
<dbReference type="SUPFAM" id="SSF56436">
    <property type="entry name" value="C-type lectin-like"/>
    <property type="match status" value="1"/>
</dbReference>
<dbReference type="InterPro" id="IPR016186">
    <property type="entry name" value="C-type_lectin-like/link_sf"/>
</dbReference>
<gene>
    <name evidence="2" type="ORF">MNOR_LOCUS19482</name>
</gene>